<dbReference type="PANTHER" id="PTHR31439:SF7">
    <property type="entry name" value="EXPRESSED PROTEIN"/>
    <property type="match status" value="1"/>
</dbReference>
<accession>A0A8S0SZP7</accession>
<dbReference type="Gramene" id="OE9A036780T1">
    <property type="protein sequence ID" value="OE9A036780C1"/>
    <property type="gene ID" value="OE9A036780"/>
</dbReference>
<dbReference type="Proteomes" id="UP000594638">
    <property type="component" value="Unassembled WGS sequence"/>
</dbReference>
<organism evidence="1 2">
    <name type="scientific">Olea europaea subsp. europaea</name>
    <dbReference type="NCBI Taxonomy" id="158383"/>
    <lineage>
        <taxon>Eukaryota</taxon>
        <taxon>Viridiplantae</taxon>
        <taxon>Streptophyta</taxon>
        <taxon>Embryophyta</taxon>
        <taxon>Tracheophyta</taxon>
        <taxon>Spermatophyta</taxon>
        <taxon>Magnoliopsida</taxon>
        <taxon>eudicotyledons</taxon>
        <taxon>Gunneridae</taxon>
        <taxon>Pentapetalae</taxon>
        <taxon>asterids</taxon>
        <taxon>lamiids</taxon>
        <taxon>Lamiales</taxon>
        <taxon>Oleaceae</taxon>
        <taxon>Oleeae</taxon>
        <taxon>Olea</taxon>
    </lineage>
</organism>
<proteinExistence type="predicted"/>
<sequence>MQSSNNDRKNYQSPAIIEGKESVLKNALAHKQLGAVFQLEYSVGFNDGFIQVKAHIDNLRFDVVKLGFMKNDEDGNWMDEKYFPSRIRRDANTKELKATHGKSKVPKVKTMARMASRTKMKNWRWDQDVEGNAATFDAILCDNNTGTEIATWKPSIGGGIQFWKRYTGGSLAFTKSGGLIFSRKQYKDWVGWRLSKEMQGSVLKWRIGAQVWLTYLPNDINSSYYETVY</sequence>
<evidence type="ECO:0000313" key="2">
    <source>
        <dbReference type="Proteomes" id="UP000594638"/>
    </source>
</evidence>
<keyword evidence="2" id="KW-1185">Reference proteome</keyword>
<dbReference type="PANTHER" id="PTHR31439">
    <property type="entry name" value="EXPRESSED PROTEIN"/>
    <property type="match status" value="1"/>
</dbReference>
<comment type="caution">
    <text evidence="1">The sequence shown here is derived from an EMBL/GenBank/DDBJ whole genome shotgun (WGS) entry which is preliminary data.</text>
</comment>
<dbReference type="AlphaFoldDB" id="A0A8S0SZP7"/>
<gene>
    <name evidence="1" type="ORF">OLEA9_A036780</name>
</gene>
<reference evidence="1 2" key="1">
    <citation type="submission" date="2019-12" db="EMBL/GenBank/DDBJ databases">
        <authorList>
            <person name="Alioto T."/>
            <person name="Alioto T."/>
            <person name="Gomez Garrido J."/>
        </authorList>
    </citation>
    <scope>NUCLEOTIDE SEQUENCE [LARGE SCALE GENOMIC DNA]</scope>
</reference>
<evidence type="ECO:0000313" key="1">
    <source>
        <dbReference type="EMBL" id="CAA2997262.1"/>
    </source>
</evidence>
<dbReference type="OrthoDB" id="1852153at2759"/>
<protein>
    <submittedName>
        <fullName evidence="1">Uncharacterized protein</fullName>
    </submittedName>
</protein>
<name>A0A8S0SZP7_OLEEU</name>
<dbReference type="EMBL" id="CACTIH010005546">
    <property type="protein sequence ID" value="CAA2997262.1"/>
    <property type="molecule type" value="Genomic_DNA"/>
</dbReference>